<organism evidence="2 3">
    <name type="scientific">Caenorhabditis japonica</name>
    <dbReference type="NCBI Taxonomy" id="281687"/>
    <lineage>
        <taxon>Eukaryota</taxon>
        <taxon>Metazoa</taxon>
        <taxon>Ecdysozoa</taxon>
        <taxon>Nematoda</taxon>
        <taxon>Chromadorea</taxon>
        <taxon>Rhabditida</taxon>
        <taxon>Rhabditina</taxon>
        <taxon>Rhabditomorpha</taxon>
        <taxon>Rhabditoidea</taxon>
        <taxon>Rhabditidae</taxon>
        <taxon>Peloderinae</taxon>
        <taxon>Caenorhabditis</taxon>
    </lineage>
</organism>
<dbReference type="Proteomes" id="UP000005237">
    <property type="component" value="Unassembled WGS sequence"/>
</dbReference>
<dbReference type="EnsemblMetazoa" id="CJA00207.1">
    <property type="protein sequence ID" value="CJA00207.1"/>
    <property type="gene ID" value="WBGene00119411"/>
</dbReference>
<feature type="compositionally biased region" description="Low complexity" evidence="1">
    <location>
        <begin position="25"/>
        <end position="37"/>
    </location>
</feature>
<dbReference type="AlphaFoldDB" id="A0A8R1HK99"/>
<keyword evidence="3" id="KW-1185">Reference proteome</keyword>
<reference evidence="3" key="1">
    <citation type="submission" date="2010-08" db="EMBL/GenBank/DDBJ databases">
        <authorList>
            <consortium name="Caenorhabditis japonica Sequencing Consortium"/>
            <person name="Wilson R.K."/>
        </authorList>
    </citation>
    <scope>NUCLEOTIDE SEQUENCE [LARGE SCALE GENOMIC DNA]</scope>
    <source>
        <strain evidence="3">DF5081</strain>
    </source>
</reference>
<reference evidence="2" key="2">
    <citation type="submission" date="2022-06" db="UniProtKB">
        <authorList>
            <consortium name="EnsemblMetazoa"/>
        </authorList>
    </citation>
    <scope>IDENTIFICATION</scope>
    <source>
        <strain evidence="2">DF5081</strain>
    </source>
</reference>
<feature type="region of interest" description="Disordered" evidence="1">
    <location>
        <begin position="1"/>
        <end position="67"/>
    </location>
</feature>
<evidence type="ECO:0000313" key="3">
    <source>
        <dbReference type="Proteomes" id="UP000005237"/>
    </source>
</evidence>
<evidence type="ECO:0000313" key="2">
    <source>
        <dbReference type="EnsemblMetazoa" id="CJA00207.1"/>
    </source>
</evidence>
<accession>A0A8R1HK99</accession>
<evidence type="ECO:0000256" key="1">
    <source>
        <dbReference type="SAM" id="MobiDB-lite"/>
    </source>
</evidence>
<proteinExistence type="predicted"/>
<protein>
    <submittedName>
        <fullName evidence="2">Uncharacterized protein</fullName>
    </submittedName>
</protein>
<sequence>MARSKLSMEGSVRNRLKAKKKGFYNNNNPTTTTQQQQRDASKTNISKPDISKPRQQGRLAASEEEPLGSSTILCKWGRQINLYGVGFYTYTQ</sequence>
<name>A0A8R1HK99_CAEJA</name>